<evidence type="ECO:0000313" key="2">
    <source>
        <dbReference type="Proteomes" id="UP001060215"/>
    </source>
</evidence>
<comment type="caution">
    <text evidence="1">The sequence shown here is derived from an EMBL/GenBank/DDBJ whole genome shotgun (WGS) entry which is preliminary data.</text>
</comment>
<feature type="non-terminal residue" evidence="1">
    <location>
        <position position="1"/>
    </location>
</feature>
<reference evidence="1 2" key="1">
    <citation type="journal article" date="2022" name="Plant J.">
        <title>Chromosome-level genome of Camellia lanceoleosa provides a valuable resource for understanding genome evolution and self-incompatibility.</title>
        <authorList>
            <person name="Gong W."/>
            <person name="Xiao S."/>
            <person name="Wang L."/>
            <person name="Liao Z."/>
            <person name="Chang Y."/>
            <person name="Mo W."/>
            <person name="Hu G."/>
            <person name="Li W."/>
            <person name="Zhao G."/>
            <person name="Zhu H."/>
            <person name="Hu X."/>
            <person name="Ji K."/>
            <person name="Xiang X."/>
            <person name="Song Q."/>
            <person name="Yuan D."/>
            <person name="Jin S."/>
            <person name="Zhang L."/>
        </authorList>
    </citation>
    <scope>NUCLEOTIDE SEQUENCE [LARGE SCALE GENOMIC DNA]</scope>
    <source>
        <strain evidence="1">SQ_2022a</strain>
    </source>
</reference>
<protein>
    <submittedName>
        <fullName evidence="1">Uncharacterized protein</fullName>
    </submittedName>
</protein>
<keyword evidence="2" id="KW-1185">Reference proteome</keyword>
<dbReference type="Proteomes" id="UP001060215">
    <property type="component" value="Chromosome 9"/>
</dbReference>
<proteinExistence type="predicted"/>
<sequence>PQQQAPPPPIPPPVVQHGTFMLLTDYDVDWCKDNNLQVRGMKFVRDVRKQLSQIMQKIAKAAALEFFFNVVSRFFPRRLNVALTRARVGILEHECLVEGPLNNLKQSMVQFQKPKKIYNDRRLFFGGGPGIVPDNFGSVASSSPNSDRRNSRSRGSYMPSGPPNGTHKHRVHPAGYPMPRVPLPPYHGRPLQPYAIPTRGLFMDPLGVPHVPQLESGVLGLGVAILVPYWRSSSTPARLPQLCWKYWIHFQLSSWRIQATRPSVGGPLSQPGFVSNRYWRKRITPMLVVKFAVMVGCETGSVMDGDRFEKGKGGGASGSVMDGGRVKEERERKRRLFMVDQ</sequence>
<organism evidence="1 2">
    <name type="scientific">Camellia lanceoleosa</name>
    <dbReference type="NCBI Taxonomy" id="1840588"/>
    <lineage>
        <taxon>Eukaryota</taxon>
        <taxon>Viridiplantae</taxon>
        <taxon>Streptophyta</taxon>
        <taxon>Embryophyta</taxon>
        <taxon>Tracheophyta</taxon>
        <taxon>Spermatophyta</taxon>
        <taxon>Magnoliopsida</taxon>
        <taxon>eudicotyledons</taxon>
        <taxon>Gunneridae</taxon>
        <taxon>Pentapetalae</taxon>
        <taxon>asterids</taxon>
        <taxon>Ericales</taxon>
        <taxon>Theaceae</taxon>
        <taxon>Camellia</taxon>
    </lineage>
</organism>
<accession>A0ACC0GUL0</accession>
<evidence type="ECO:0000313" key="1">
    <source>
        <dbReference type="EMBL" id="KAI8004396.1"/>
    </source>
</evidence>
<name>A0ACC0GUL0_9ERIC</name>
<gene>
    <name evidence="1" type="ORF">LOK49_LG08G01721</name>
</gene>
<dbReference type="EMBL" id="CM045766">
    <property type="protein sequence ID" value="KAI8004396.1"/>
    <property type="molecule type" value="Genomic_DNA"/>
</dbReference>